<sequence length="328" mass="36312">MSSNNSQTNFYQYIPLEAPNLAALVLFVVAWATHAVLTAYHKRIWFSSCMLIATGLEAGGYIARYLSSSNPYNYNNYIVQTVLLIFAPAFFMAGVYYLLGEITVIWGTEYARFRPWTYTKIFVTLDVLSIVIQGIGGGVASSNLNSNSSTQTGTDIMIGGLAFQVCATLLFMISCLDYYLRVRKAHRVAALSLTTTALELTLETGEQRAMPGDAPGEYATIRHAKKTKVFLAAVTAAVILVFVRSVYRVVELSVGWSGYLMTTEVYFLVLDSLMIVLATWIMCIFHPGFYLGKVNIRAEQTLSLSSDTEESNVVVGGEVQEKKRFGIF</sequence>
<gene>
    <name evidence="1" type="ORF">V1525DRAFT_158302</name>
</gene>
<keyword evidence="2" id="KW-1185">Reference proteome</keyword>
<comment type="caution">
    <text evidence="1">The sequence shown here is derived from an EMBL/GenBank/DDBJ whole genome shotgun (WGS) entry which is preliminary data.</text>
</comment>
<name>A0ACC3T1F7_LIPKO</name>
<accession>A0ACC3T1F7</accession>
<organism evidence="1 2">
    <name type="scientific">Lipomyces kononenkoae</name>
    <name type="common">Yeast</name>
    <dbReference type="NCBI Taxonomy" id="34357"/>
    <lineage>
        <taxon>Eukaryota</taxon>
        <taxon>Fungi</taxon>
        <taxon>Dikarya</taxon>
        <taxon>Ascomycota</taxon>
        <taxon>Saccharomycotina</taxon>
        <taxon>Lipomycetes</taxon>
        <taxon>Lipomycetales</taxon>
        <taxon>Lipomycetaceae</taxon>
        <taxon>Lipomyces</taxon>
    </lineage>
</organism>
<protein>
    <submittedName>
        <fullName evidence="1">RTA1 like protein-domain-containing protein</fullName>
    </submittedName>
</protein>
<proteinExistence type="predicted"/>
<dbReference type="EMBL" id="MU971368">
    <property type="protein sequence ID" value="KAK9237495.1"/>
    <property type="molecule type" value="Genomic_DNA"/>
</dbReference>
<dbReference type="Proteomes" id="UP001433508">
    <property type="component" value="Unassembled WGS sequence"/>
</dbReference>
<reference evidence="2" key="1">
    <citation type="journal article" date="2024" name="Front. Bioeng. Biotechnol.">
        <title>Genome-scale model development and genomic sequencing of the oleaginous clade Lipomyces.</title>
        <authorList>
            <person name="Czajka J.J."/>
            <person name="Han Y."/>
            <person name="Kim J."/>
            <person name="Mondo S.J."/>
            <person name="Hofstad B.A."/>
            <person name="Robles A."/>
            <person name="Haridas S."/>
            <person name="Riley R."/>
            <person name="LaButti K."/>
            <person name="Pangilinan J."/>
            <person name="Andreopoulos W."/>
            <person name="Lipzen A."/>
            <person name="Yan J."/>
            <person name="Wang M."/>
            <person name="Ng V."/>
            <person name="Grigoriev I.V."/>
            <person name="Spatafora J.W."/>
            <person name="Magnuson J.K."/>
            <person name="Baker S.E."/>
            <person name="Pomraning K.R."/>
        </authorList>
    </citation>
    <scope>NUCLEOTIDE SEQUENCE [LARGE SCALE GENOMIC DNA]</scope>
    <source>
        <strain evidence="2">CBS 7786</strain>
    </source>
</reference>
<evidence type="ECO:0000313" key="2">
    <source>
        <dbReference type="Proteomes" id="UP001433508"/>
    </source>
</evidence>
<evidence type="ECO:0000313" key="1">
    <source>
        <dbReference type="EMBL" id="KAK9237495.1"/>
    </source>
</evidence>